<organism evidence="1">
    <name type="scientific">viral metagenome</name>
    <dbReference type="NCBI Taxonomy" id="1070528"/>
    <lineage>
        <taxon>unclassified sequences</taxon>
        <taxon>metagenomes</taxon>
        <taxon>organismal metagenomes</taxon>
    </lineage>
</organism>
<dbReference type="EMBL" id="MT144237">
    <property type="protein sequence ID" value="QJA51095.1"/>
    <property type="molecule type" value="Genomic_DNA"/>
</dbReference>
<sequence>MTNIYFVERVSDGLIHGSQACPNPPIDDNLRSREVAAEIHGGSPDDWQGRMVEVEPLPGQYIESIAADGKGGYVVNQKPVPPPPPPSIKEQLAATDAGMIRTIEDILTALVVKKLILKTDIPQAVLDKISAREALRSQLK</sequence>
<accession>A0A6H1ZUZ6</accession>
<proteinExistence type="predicted"/>
<gene>
    <name evidence="1" type="ORF">TM448A01982_0002</name>
</gene>
<reference evidence="1" key="1">
    <citation type="submission" date="2020-03" db="EMBL/GenBank/DDBJ databases">
        <title>The deep terrestrial virosphere.</title>
        <authorList>
            <person name="Holmfeldt K."/>
            <person name="Nilsson E."/>
            <person name="Simone D."/>
            <person name="Lopez-Fernandez M."/>
            <person name="Wu X."/>
            <person name="de Brujin I."/>
            <person name="Lundin D."/>
            <person name="Andersson A."/>
            <person name="Bertilsson S."/>
            <person name="Dopson M."/>
        </authorList>
    </citation>
    <scope>NUCLEOTIDE SEQUENCE</scope>
    <source>
        <strain evidence="1">TM448A01982</strain>
    </source>
</reference>
<dbReference type="AlphaFoldDB" id="A0A6H1ZUZ6"/>
<protein>
    <submittedName>
        <fullName evidence="1">Uncharacterized protein</fullName>
    </submittedName>
</protein>
<evidence type="ECO:0000313" key="1">
    <source>
        <dbReference type="EMBL" id="QJA51095.1"/>
    </source>
</evidence>
<name>A0A6H1ZUZ6_9ZZZZ</name>